<evidence type="ECO:0000256" key="1">
    <source>
        <dbReference type="ARBA" id="ARBA00005801"/>
    </source>
</evidence>
<feature type="transmembrane region" description="Helical" evidence="2">
    <location>
        <begin position="154"/>
        <end position="170"/>
    </location>
</feature>
<gene>
    <name evidence="4" type="ORF">HNQ70_001066</name>
</gene>
<dbReference type="GO" id="GO:0004190">
    <property type="term" value="F:aspartic-type endopeptidase activity"/>
    <property type="evidence" value="ECO:0007669"/>
    <property type="project" value="UniProtKB-EC"/>
</dbReference>
<dbReference type="InterPro" id="IPR050882">
    <property type="entry name" value="Prepilin_peptidase/N-MTase"/>
</dbReference>
<keyword evidence="2" id="KW-1133">Transmembrane helix</keyword>
<sequence>MSPHLLPLAAFVIVAAAIDLHSRRIPNWLNLAAAITGLSASVFVAGLPGLVDSGLGIAAGLLMLLPFFAFRVLGAGDVKMLAAVGSFAGPTGALMCGLYGMIAGGLLALAVMLAGRRRKAAVENLRLMFTGLLLRMQGATGPDADLRGNSAARLPYGVALAAGTLTWIYLQSSAR</sequence>
<dbReference type="GO" id="GO:0006465">
    <property type="term" value="P:signal peptide processing"/>
    <property type="evidence" value="ECO:0007669"/>
    <property type="project" value="TreeGrafter"/>
</dbReference>
<dbReference type="EC" id="3.4.23.43" evidence="4"/>
<dbReference type="Gene3D" id="1.20.120.1220">
    <property type="match status" value="1"/>
</dbReference>
<feature type="transmembrane region" description="Helical" evidence="2">
    <location>
        <begin position="54"/>
        <end position="72"/>
    </location>
</feature>
<comment type="caution">
    <text evidence="4">The sequence shown here is derived from an EMBL/GenBank/DDBJ whole genome shotgun (WGS) entry which is preliminary data.</text>
</comment>
<feature type="transmembrane region" description="Helical" evidence="2">
    <location>
        <begin position="92"/>
        <end position="113"/>
    </location>
</feature>
<reference evidence="4 5" key="1">
    <citation type="submission" date="2020-08" db="EMBL/GenBank/DDBJ databases">
        <title>Genomic Encyclopedia of Type Strains, Phase IV (KMG-IV): sequencing the most valuable type-strain genomes for metagenomic binning, comparative biology and taxonomic classification.</title>
        <authorList>
            <person name="Goeker M."/>
        </authorList>
    </citation>
    <scope>NUCLEOTIDE SEQUENCE [LARGE SCALE GENOMIC DNA]</scope>
    <source>
        <strain evidence="4 5">DSM 29781</strain>
    </source>
</reference>
<keyword evidence="2" id="KW-0812">Transmembrane</keyword>
<evidence type="ECO:0000256" key="2">
    <source>
        <dbReference type="SAM" id="Phobius"/>
    </source>
</evidence>
<evidence type="ECO:0000313" key="4">
    <source>
        <dbReference type="EMBL" id="MBB5271062.1"/>
    </source>
</evidence>
<dbReference type="InterPro" id="IPR000045">
    <property type="entry name" value="Prepilin_IV_endopep_pep"/>
</dbReference>
<dbReference type="RefSeq" id="WP_183964993.1">
    <property type="nucleotide sequence ID" value="NZ_BAABEW010000017.1"/>
</dbReference>
<feature type="transmembrane region" description="Helical" evidence="2">
    <location>
        <begin position="27"/>
        <end position="47"/>
    </location>
</feature>
<dbReference type="PANTHER" id="PTHR30487">
    <property type="entry name" value="TYPE 4 PREPILIN-LIKE PROTEINS LEADER PEPTIDE-PROCESSING ENZYME"/>
    <property type="match status" value="1"/>
</dbReference>
<evidence type="ECO:0000313" key="5">
    <source>
        <dbReference type="Proteomes" id="UP000532440"/>
    </source>
</evidence>
<keyword evidence="4" id="KW-0378">Hydrolase</keyword>
<organism evidence="4 5">
    <name type="scientific">Quisquiliibacterium transsilvanicum</name>
    <dbReference type="NCBI Taxonomy" id="1549638"/>
    <lineage>
        <taxon>Bacteria</taxon>
        <taxon>Pseudomonadati</taxon>
        <taxon>Pseudomonadota</taxon>
        <taxon>Betaproteobacteria</taxon>
        <taxon>Burkholderiales</taxon>
        <taxon>Burkholderiaceae</taxon>
        <taxon>Quisquiliibacterium</taxon>
    </lineage>
</organism>
<proteinExistence type="inferred from homology"/>
<dbReference type="GO" id="GO:0005886">
    <property type="term" value="C:plasma membrane"/>
    <property type="evidence" value="ECO:0007669"/>
    <property type="project" value="TreeGrafter"/>
</dbReference>
<dbReference type="Pfam" id="PF01478">
    <property type="entry name" value="Peptidase_A24"/>
    <property type="match status" value="1"/>
</dbReference>
<dbReference type="EMBL" id="JACHGB010000002">
    <property type="protein sequence ID" value="MBB5271062.1"/>
    <property type="molecule type" value="Genomic_DNA"/>
</dbReference>
<evidence type="ECO:0000259" key="3">
    <source>
        <dbReference type="Pfam" id="PF01478"/>
    </source>
</evidence>
<comment type="similarity">
    <text evidence="1">Belongs to the peptidase A24 family.</text>
</comment>
<dbReference type="Proteomes" id="UP000532440">
    <property type="component" value="Unassembled WGS sequence"/>
</dbReference>
<keyword evidence="5" id="KW-1185">Reference proteome</keyword>
<dbReference type="AlphaFoldDB" id="A0A7W8M7Y3"/>
<name>A0A7W8M7Y3_9BURK</name>
<dbReference type="PANTHER" id="PTHR30487:SF0">
    <property type="entry name" value="PREPILIN LEADER PEPTIDASE_N-METHYLTRANSFERASE-RELATED"/>
    <property type="match status" value="1"/>
</dbReference>
<accession>A0A7W8M7Y3</accession>
<feature type="domain" description="Prepilin type IV endopeptidase peptidase" evidence="3">
    <location>
        <begin position="8"/>
        <end position="109"/>
    </location>
</feature>
<protein>
    <submittedName>
        <fullName evidence="4">Prepilin peptidase CpaA</fullName>
        <ecNumber evidence="4">3.4.23.43</ecNumber>
    </submittedName>
</protein>
<keyword evidence="2" id="KW-0472">Membrane</keyword>